<name>A0A154MV19_9PSEU</name>
<evidence type="ECO:0000313" key="1">
    <source>
        <dbReference type="EMBL" id="KZB87587.1"/>
    </source>
</evidence>
<gene>
    <name evidence="2" type="ORF">ATP06_0214295</name>
    <name evidence="1" type="ORF">AVL48_23535</name>
</gene>
<dbReference type="Proteomes" id="UP000186883">
    <property type="component" value="Unassembled WGS sequence"/>
</dbReference>
<keyword evidence="4" id="KW-1185">Reference proteome</keyword>
<dbReference type="InterPro" id="IPR022536">
    <property type="entry name" value="EspC"/>
</dbReference>
<sequence>MAGKGYELGSDLDAHAKQIDGIADGLRTAVDAAQQVSMPTDAYGIICQPFRMMLDPVEEFGINALNKAVEAATAVANNVRSASNAYHAQDENFAAELKNVQVPD</sequence>
<dbReference type="GO" id="GO:0009306">
    <property type="term" value="P:protein secretion"/>
    <property type="evidence" value="ECO:0007669"/>
    <property type="project" value="InterPro"/>
</dbReference>
<reference evidence="2 4" key="2">
    <citation type="submission" date="2016-11" db="EMBL/GenBank/DDBJ databases">
        <title>Genome sequencing of Amycolatopsis regifaucium.</title>
        <authorList>
            <person name="Mayilraj S."/>
            <person name="Kaur N."/>
        </authorList>
    </citation>
    <scope>NUCLEOTIDE SEQUENCE [LARGE SCALE GENOMIC DNA]</scope>
    <source>
        <strain evidence="2 4">GY080</strain>
    </source>
</reference>
<dbReference type="Proteomes" id="UP000076321">
    <property type="component" value="Unassembled WGS sequence"/>
</dbReference>
<accession>A0A154MV19</accession>
<proteinExistence type="predicted"/>
<evidence type="ECO:0000313" key="2">
    <source>
        <dbReference type="EMBL" id="OKA08416.1"/>
    </source>
</evidence>
<dbReference type="EMBL" id="LQCI01000003">
    <property type="protein sequence ID" value="KZB87587.1"/>
    <property type="molecule type" value="Genomic_DNA"/>
</dbReference>
<dbReference type="RefSeq" id="WP_061986152.1">
    <property type="nucleotide sequence ID" value="NZ_FOPQ01000008.1"/>
</dbReference>
<evidence type="ECO:0000313" key="3">
    <source>
        <dbReference type="Proteomes" id="UP000076321"/>
    </source>
</evidence>
<dbReference type="EMBL" id="LOBU02000012">
    <property type="protein sequence ID" value="OKA08416.1"/>
    <property type="molecule type" value="Genomic_DNA"/>
</dbReference>
<dbReference type="Pfam" id="PF10824">
    <property type="entry name" value="T7SS_ESX_EspC"/>
    <property type="match status" value="1"/>
</dbReference>
<dbReference type="AlphaFoldDB" id="A0A154MV19"/>
<comment type="caution">
    <text evidence="1">The sequence shown here is derived from an EMBL/GenBank/DDBJ whole genome shotgun (WGS) entry which is preliminary data.</text>
</comment>
<evidence type="ECO:0000313" key="4">
    <source>
        <dbReference type="Proteomes" id="UP000186883"/>
    </source>
</evidence>
<dbReference type="OrthoDB" id="3697448at2"/>
<reference evidence="1 3" key="1">
    <citation type="submission" date="2015-12" db="EMBL/GenBank/DDBJ databases">
        <title>Amycolatopsis regifaucium genome sequencing and assembly.</title>
        <authorList>
            <person name="Mayilraj S."/>
        </authorList>
    </citation>
    <scope>NUCLEOTIDE SEQUENCE [LARGE SCALE GENOMIC DNA]</scope>
    <source>
        <strain evidence="1 3">GY080</strain>
    </source>
</reference>
<protein>
    <submittedName>
        <fullName evidence="2">ESX-1 secretion-associated protein</fullName>
    </submittedName>
</protein>
<organism evidence="1 3">
    <name type="scientific">Amycolatopsis regifaucium</name>
    <dbReference type="NCBI Taxonomy" id="546365"/>
    <lineage>
        <taxon>Bacteria</taxon>
        <taxon>Bacillati</taxon>
        <taxon>Actinomycetota</taxon>
        <taxon>Actinomycetes</taxon>
        <taxon>Pseudonocardiales</taxon>
        <taxon>Pseudonocardiaceae</taxon>
        <taxon>Amycolatopsis</taxon>
    </lineage>
</organism>